<protein>
    <submittedName>
        <fullName evidence="2">Uncharacterized protein</fullName>
    </submittedName>
</protein>
<evidence type="ECO:0000313" key="3">
    <source>
        <dbReference type="Proteomes" id="UP000807769"/>
    </source>
</evidence>
<dbReference type="EMBL" id="JABBWG010000012">
    <property type="protein sequence ID" value="KAG1818227.1"/>
    <property type="molecule type" value="Genomic_DNA"/>
</dbReference>
<feature type="compositionally biased region" description="Low complexity" evidence="1">
    <location>
        <begin position="621"/>
        <end position="686"/>
    </location>
</feature>
<evidence type="ECO:0000313" key="2">
    <source>
        <dbReference type="EMBL" id="KAG1818227.1"/>
    </source>
</evidence>
<feature type="compositionally biased region" description="Gly residues" evidence="1">
    <location>
        <begin position="494"/>
        <end position="506"/>
    </location>
</feature>
<dbReference type="Proteomes" id="UP000807769">
    <property type="component" value="Unassembled WGS sequence"/>
</dbReference>
<gene>
    <name evidence="2" type="ORF">BJ212DRAFT_1349523</name>
</gene>
<feature type="region of interest" description="Disordered" evidence="1">
    <location>
        <begin position="474"/>
        <end position="532"/>
    </location>
</feature>
<accession>A0A9P7EDT0</accession>
<dbReference type="AlphaFoldDB" id="A0A9P7EDT0"/>
<dbReference type="GeneID" id="64629485"/>
<name>A0A9P7EDT0_9AGAM</name>
<feature type="compositionally biased region" description="Polar residues" evidence="1">
    <location>
        <begin position="561"/>
        <end position="570"/>
    </location>
</feature>
<feature type="compositionally biased region" description="Low complexity" evidence="1">
    <location>
        <begin position="347"/>
        <end position="361"/>
    </location>
</feature>
<reference evidence="2" key="1">
    <citation type="journal article" date="2020" name="New Phytol.">
        <title>Comparative genomics reveals dynamic genome evolution in host specialist ectomycorrhizal fungi.</title>
        <authorList>
            <person name="Lofgren L.A."/>
            <person name="Nguyen N.H."/>
            <person name="Vilgalys R."/>
            <person name="Ruytinx J."/>
            <person name="Liao H.L."/>
            <person name="Branco S."/>
            <person name="Kuo A."/>
            <person name="LaButti K."/>
            <person name="Lipzen A."/>
            <person name="Andreopoulos W."/>
            <person name="Pangilinan J."/>
            <person name="Riley R."/>
            <person name="Hundley H."/>
            <person name="Na H."/>
            <person name="Barry K."/>
            <person name="Grigoriev I.V."/>
            <person name="Stajich J.E."/>
            <person name="Kennedy P.G."/>
        </authorList>
    </citation>
    <scope>NUCLEOTIDE SEQUENCE</scope>
    <source>
        <strain evidence="2">MN1</strain>
    </source>
</reference>
<sequence>MPKRIPTPPPGDDEPRYLTVVHPYVLDGHCNMELPKDRQDFARWVACCIDAKYFYAFFHKPVHATWLSSKIARECPQLDRLLGEHRWREFLKKAIQTRAGSSHEGFYCTYSTGRQVQKNGWKRIYVEDAWFTTWSPNNHLITFPYPETHFCEVPIEDQTNHPMCRPLPGAVKPPPPETLIAPAPIVGSQQWTTDRQLPAPIARAGAWGKGAPKLTAPVGNAWKAAIATSSPAIPGLKKQPAVGGGPIAVKASDVWVGLSTPSGLGSNGWSDSPTGSGMNTPPSGGPSPLPRTLSNQSPTVPPGLSGPKAWDAGTSYPAHPPGIPAVPNAWGAPRIETAPSLDRDNTSVASWSSNGGSSNASIDIVLTPEDDPYKVQVQISESMEQALDGLSVHDDIDPNLVELDSIAPGKWDEPMSTHVWSDHPIADGATWDDTPADAEAQWRELNDDKEKEKPIICNAHGIICKKGICREYAKQKDTSSNNKKAKGRGRGKGYGRGGGEGGGGTDRGGDRGGAPNNAFRGRGAPVKSTWRSAPRAIVSAAAIERRESNEAESVAAETPNAWGNTSNASWSVGEDVAEEEAEPTGNDAPEPSDDGWGKSVASFDPWQAEPPPQSQQRPKLQTQQRSKSQQKPQSQAQSQSQWKPQSQAQSQSQWKPQSQAQPQSQWRSQQKPQPQQKFQPQQKTQPNTNASNTWTNRRAPTSWADQVDAHSAAGYPEDDGYSTVGSKRGGRAQAKAPKSSTSGWGTVDEQPW</sequence>
<feature type="region of interest" description="Disordered" evidence="1">
    <location>
        <begin position="545"/>
        <end position="752"/>
    </location>
</feature>
<organism evidence="2 3">
    <name type="scientific">Suillus subaureus</name>
    <dbReference type="NCBI Taxonomy" id="48587"/>
    <lineage>
        <taxon>Eukaryota</taxon>
        <taxon>Fungi</taxon>
        <taxon>Dikarya</taxon>
        <taxon>Basidiomycota</taxon>
        <taxon>Agaricomycotina</taxon>
        <taxon>Agaricomycetes</taxon>
        <taxon>Agaricomycetidae</taxon>
        <taxon>Boletales</taxon>
        <taxon>Suillineae</taxon>
        <taxon>Suillaceae</taxon>
        <taxon>Suillus</taxon>
    </lineage>
</organism>
<comment type="caution">
    <text evidence="2">The sequence shown here is derived from an EMBL/GenBank/DDBJ whole genome shotgun (WGS) entry which is preliminary data.</text>
</comment>
<evidence type="ECO:0000256" key="1">
    <source>
        <dbReference type="SAM" id="MobiDB-lite"/>
    </source>
</evidence>
<feature type="compositionally biased region" description="Polar residues" evidence="1">
    <location>
        <begin position="687"/>
        <end position="699"/>
    </location>
</feature>
<keyword evidence="3" id="KW-1185">Reference proteome</keyword>
<dbReference type="RefSeq" id="XP_041194287.1">
    <property type="nucleotide sequence ID" value="XM_041335468.1"/>
</dbReference>
<dbReference type="OrthoDB" id="3243413at2759"/>
<feature type="compositionally biased region" description="Polar residues" evidence="1">
    <location>
        <begin position="264"/>
        <end position="282"/>
    </location>
</feature>
<feature type="compositionally biased region" description="Basic residues" evidence="1">
    <location>
        <begin position="483"/>
        <end position="493"/>
    </location>
</feature>
<feature type="region of interest" description="Disordered" evidence="1">
    <location>
        <begin position="264"/>
        <end position="362"/>
    </location>
</feature>
<proteinExistence type="predicted"/>